<reference evidence="4" key="1">
    <citation type="journal article" date="2019" name="Int. J. Syst. Evol. Microbiol.">
        <title>The Global Catalogue of Microorganisms (GCM) 10K type strain sequencing project: providing services to taxonomists for standard genome sequencing and annotation.</title>
        <authorList>
            <consortium name="The Broad Institute Genomics Platform"/>
            <consortium name="The Broad Institute Genome Sequencing Center for Infectious Disease"/>
            <person name="Wu L."/>
            <person name="Ma J."/>
        </authorList>
    </citation>
    <scope>NUCLEOTIDE SEQUENCE [LARGE SCALE GENOMIC DNA]</scope>
    <source>
        <strain evidence="4">JCM 12125</strain>
    </source>
</reference>
<feature type="region of interest" description="Disordered" evidence="1">
    <location>
        <begin position="25"/>
        <end position="45"/>
    </location>
</feature>
<feature type="region of interest" description="Disordered" evidence="1">
    <location>
        <begin position="220"/>
        <end position="259"/>
    </location>
</feature>
<dbReference type="EMBL" id="JBHSLF010000006">
    <property type="protein sequence ID" value="MFC5342893.1"/>
    <property type="molecule type" value="Genomic_DNA"/>
</dbReference>
<evidence type="ECO:0000256" key="1">
    <source>
        <dbReference type="SAM" id="MobiDB-lite"/>
    </source>
</evidence>
<comment type="caution">
    <text evidence="3">The sequence shown here is derived from an EMBL/GenBank/DDBJ whole genome shotgun (WGS) entry which is preliminary data.</text>
</comment>
<evidence type="ECO:0000313" key="4">
    <source>
        <dbReference type="Proteomes" id="UP001596152"/>
    </source>
</evidence>
<keyword evidence="4" id="KW-1185">Reference proteome</keyword>
<feature type="region of interest" description="Disordered" evidence="1">
    <location>
        <begin position="313"/>
        <end position="346"/>
    </location>
</feature>
<feature type="compositionally biased region" description="Basic and acidic residues" evidence="1">
    <location>
        <begin position="314"/>
        <end position="331"/>
    </location>
</feature>
<gene>
    <name evidence="3" type="ORF">ACFPIE_03140</name>
</gene>
<sequence>MSDFGRIKGFEDLWRPVARDRRVPDRAVLKPGRSGGGAGEAKARLGRLAARAPEVMVKITGRTRDGDHLKAHLEYIARDGALTLEGRDGERLQGLDEIRERGSDWTADDIKKRADSSLSISVMLSMPAGTPPGRVRDAARAFAAEQFGDRHDYVFALHTDVDHPHVHIAVRTLGEGGQRLNPRKADLEAWRQSFARHLRNRDVEAEATPRRARGIVRKPERMPVRKLRERHERDPQHHPRPDRLASAEREAQRIAGGERLDRPWEGRILRQQRAVRAAYQATAETLAASGDPADRTLGAQVAAFVRSMPPIATRRNDLVRQAKAERGRETEPVTPPTDRPRPDRRR</sequence>
<dbReference type="RefSeq" id="WP_374039579.1">
    <property type="nucleotide sequence ID" value="NZ_CP169083.1"/>
</dbReference>
<accession>A0ABW0FRL4</accession>
<feature type="compositionally biased region" description="Basic and acidic residues" evidence="1">
    <location>
        <begin position="229"/>
        <end position="259"/>
    </location>
</feature>
<dbReference type="InterPro" id="IPR005094">
    <property type="entry name" value="Endonuclease_MobA/VirD2"/>
</dbReference>
<dbReference type="Gene3D" id="3.30.930.30">
    <property type="match status" value="1"/>
</dbReference>
<name>A0ABW0FRL4_9CAUL</name>
<evidence type="ECO:0000259" key="2">
    <source>
        <dbReference type="Pfam" id="PF03432"/>
    </source>
</evidence>
<proteinExistence type="predicted"/>
<evidence type="ECO:0000313" key="3">
    <source>
        <dbReference type="EMBL" id="MFC5342893.1"/>
    </source>
</evidence>
<dbReference type="Pfam" id="PF03432">
    <property type="entry name" value="Relaxase"/>
    <property type="match status" value="1"/>
</dbReference>
<protein>
    <submittedName>
        <fullName evidence="3">Relaxase/mobilization nuclease domain-containing protein</fullName>
    </submittedName>
</protein>
<feature type="domain" description="MobA/VirD2-like nuclease" evidence="2">
    <location>
        <begin position="112"/>
        <end position="196"/>
    </location>
</feature>
<organism evidence="3 4">
    <name type="scientific">Brevundimonas staleyi</name>
    <dbReference type="NCBI Taxonomy" id="74326"/>
    <lineage>
        <taxon>Bacteria</taxon>
        <taxon>Pseudomonadati</taxon>
        <taxon>Pseudomonadota</taxon>
        <taxon>Alphaproteobacteria</taxon>
        <taxon>Caulobacterales</taxon>
        <taxon>Caulobacteraceae</taxon>
        <taxon>Brevundimonas</taxon>
    </lineage>
</organism>
<dbReference type="Proteomes" id="UP001596152">
    <property type="component" value="Unassembled WGS sequence"/>
</dbReference>